<evidence type="ECO:0000256" key="1">
    <source>
        <dbReference type="ARBA" id="ARBA00004173"/>
    </source>
</evidence>
<organism evidence="5">
    <name type="scientific">Arcella intermedia</name>
    <dbReference type="NCBI Taxonomy" id="1963864"/>
    <lineage>
        <taxon>Eukaryota</taxon>
        <taxon>Amoebozoa</taxon>
        <taxon>Tubulinea</taxon>
        <taxon>Elardia</taxon>
        <taxon>Arcellinida</taxon>
        <taxon>Sphaerothecina</taxon>
        <taxon>Arcellidae</taxon>
        <taxon>Arcella</taxon>
    </lineage>
</organism>
<dbReference type="InterPro" id="IPR010591">
    <property type="entry name" value="ATP11"/>
</dbReference>
<proteinExistence type="inferred from homology"/>
<comment type="similarity">
    <text evidence="2">Belongs to the ATP11 family.</text>
</comment>
<sequence>MATALENTVKAYPNLSDIVKLELFEASSPERCTEIWTEYHKTKYCVNAVATKVVYQQLRALLEIFPVFVLPILKQGGSEFFATFYKDNAISFIRLEEWKKLKTNATSALTVMHYTELMESKEIVFMRGEIDPYQINVQEAQFLVNQLQIFYLDREKLRLVMKFNQEPNNFDYNLLLNYTLPKESLPK</sequence>
<evidence type="ECO:0000256" key="3">
    <source>
        <dbReference type="ARBA" id="ARBA00022946"/>
    </source>
</evidence>
<keyword evidence="4" id="KW-0496">Mitochondrion</keyword>
<accession>A0A6B2LFY2</accession>
<reference evidence="5" key="1">
    <citation type="journal article" date="2020" name="J. Eukaryot. Microbiol.">
        <title>De novo Sequencing, Assembly and Annotation of the Transcriptome for the Free-Living Testate Amoeba Arcella intermedia.</title>
        <authorList>
            <person name="Ribeiro G.M."/>
            <person name="Porfirio-Sousa A.L."/>
            <person name="Maurer-Alcala X.X."/>
            <person name="Katz L.A."/>
            <person name="Lahr D.J.G."/>
        </authorList>
    </citation>
    <scope>NUCLEOTIDE SEQUENCE</scope>
</reference>
<dbReference type="GO" id="GO:0033615">
    <property type="term" value="P:mitochondrial proton-transporting ATP synthase complex assembly"/>
    <property type="evidence" value="ECO:0007669"/>
    <property type="project" value="TreeGrafter"/>
</dbReference>
<dbReference type="PANTHER" id="PTHR13126:SF0">
    <property type="entry name" value="ATP SYNTHASE MITOCHONDRIAL F1 COMPLEX ASSEMBLY FACTOR 1"/>
    <property type="match status" value="1"/>
</dbReference>
<comment type="subcellular location">
    <subcellularLocation>
        <location evidence="1">Mitochondrion</location>
    </subcellularLocation>
</comment>
<dbReference type="GO" id="GO:0005739">
    <property type="term" value="C:mitochondrion"/>
    <property type="evidence" value="ECO:0007669"/>
    <property type="project" value="UniProtKB-SubCell"/>
</dbReference>
<dbReference type="EMBL" id="GIBP01006669">
    <property type="protein sequence ID" value="NDV35638.1"/>
    <property type="molecule type" value="Transcribed_RNA"/>
</dbReference>
<keyword evidence="3" id="KW-0809">Transit peptide</keyword>
<name>A0A6B2LFY2_9EUKA</name>
<evidence type="ECO:0000256" key="2">
    <source>
        <dbReference type="ARBA" id="ARBA00009116"/>
    </source>
</evidence>
<dbReference type="AlphaFoldDB" id="A0A6B2LFY2"/>
<evidence type="ECO:0000256" key="4">
    <source>
        <dbReference type="ARBA" id="ARBA00023128"/>
    </source>
</evidence>
<dbReference type="Pfam" id="PF06644">
    <property type="entry name" value="ATP11"/>
    <property type="match status" value="1"/>
</dbReference>
<dbReference type="PANTHER" id="PTHR13126">
    <property type="entry name" value="CHAPERONE ATP11"/>
    <property type="match status" value="1"/>
</dbReference>
<protein>
    <submittedName>
        <fullName evidence="5">Uncharacterized protein</fullName>
    </submittedName>
</protein>
<evidence type="ECO:0000313" key="5">
    <source>
        <dbReference type="EMBL" id="NDV35638.1"/>
    </source>
</evidence>